<dbReference type="InterPro" id="IPR052337">
    <property type="entry name" value="SAT4-like"/>
</dbReference>
<keyword evidence="9" id="KW-1185">Reference proteome</keyword>
<evidence type="ECO:0000313" key="9">
    <source>
        <dbReference type="Proteomes" id="UP001320245"/>
    </source>
</evidence>
<feature type="domain" description="Rhodopsin" evidence="7">
    <location>
        <begin position="123"/>
        <end position="230"/>
    </location>
</feature>
<name>A0AAN9TYH0_9PEZI</name>
<comment type="caution">
    <text evidence="8">The sequence shown here is derived from an EMBL/GenBank/DDBJ whole genome shotgun (WGS) entry which is preliminary data.</text>
</comment>
<keyword evidence="4 6" id="KW-0472">Membrane</keyword>
<feature type="transmembrane region" description="Helical" evidence="6">
    <location>
        <begin position="129"/>
        <end position="150"/>
    </location>
</feature>
<protein>
    <recommendedName>
        <fullName evidence="7">Rhodopsin domain-containing protein</fullName>
    </recommendedName>
</protein>
<dbReference type="EMBL" id="JAJSPL020000046">
    <property type="protein sequence ID" value="KAK7733714.1"/>
    <property type="molecule type" value="Genomic_DNA"/>
</dbReference>
<dbReference type="Pfam" id="PF20684">
    <property type="entry name" value="Fung_rhodopsin"/>
    <property type="match status" value="1"/>
</dbReference>
<evidence type="ECO:0000313" key="8">
    <source>
        <dbReference type="EMBL" id="KAK7733714.1"/>
    </source>
</evidence>
<comment type="similarity">
    <text evidence="5">Belongs to the SAT4 family.</text>
</comment>
<evidence type="ECO:0000256" key="6">
    <source>
        <dbReference type="SAM" id="Phobius"/>
    </source>
</evidence>
<keyword evidence="3 6" id="KW-1133">Transmembrane helix</keyword>
<feature type="transmembrane region" description="Helical" evidence="6">
    <location>
        <begin position="12"/>
        <end position="32"/>
    </location>
</feature>
<reference evidence="8 9" key="1">
    <citation type="journal article" date="2023" name="PLoS ONE">
        <title>Cytospora paraplurivora sp. nov. isolated from orchards with fruit tree decline syndrome in Ontario, Canada.</title>
        <authorList>
            <person name="Ilyukhin E."/>
            <person name="Nguyen H.D.T."/>
            <person name="Castle A.J."/>
            <person name="Ellouze W."/>
        </authorList>
    </citation>
    <scope>NUCLEOTIDE SEQUENCE [LARGE SCALE GENOMIC DNA]</scope>
    <source>
        <strain evidence="8 9">FDS-564</strain>
    </source>
</reference>
<dbReference type="PANTHER" id="PTHR33048">
    <property type="entry name" value="PTH11-LIKE INTEGRAL MEMBRANE PROTEIN (AFU_ORTHOLOGUE AFUA_5G11245)"/>
    <property type="match status" value="1"/>
</dbReference>
<organism evidence="8 9">
    <name type="scientific">Cytospora paraplurivora</name>
    <dbReference type="NCBI Taxonomy" id="2898453"/>
    <lineage>
        <taxon>Eukaryota</taxon>
        <taxon>Fungi</taxon>
        <taxon>Dikarya</taxon>
        <taxon>Ascomycota</taxon>
        <taxon>Pezizomycotina</taxon>
        <taxon>Sordariomycetes</taxon>
        <taxon>Sordariomycetidae</taxon>
        <taxon>Diaporthales</taxon>
        <taxon>Cytosporaceae</taxon>
        <taxon>Cytospora</taxon>
    </lineage>
</organism>
<sequence length="305" mass="33192">MAGLSSPQNPSLITTALIVVSVVFPMISLYAIFLRNKARRQSGQPLHADDYWIAASWVLTLALSILVWGYAGKAGVNYYRISFLDGTEASLEVCEQIRRSLYRSLADDYPVAFPITTAKLRLDSTALGLAQVSSSFTLDLIVLCLPLPVISRLNMKAKRKTAIILIFWLGAFCVVAAIVRTVLLDQSIRQVVSSTDHDHVANQSKQYIFMVLEPNCSILAACLPTYAPLMTGGRDPGNNSGPGVQLPGDSNAAESQVELQGLENWPGKSRREVLISSSRFSDDTPPVAINQMGISVTNGVSVYRD</sequence>
<evidence type="ECO:0000256" key="5">
    <source>
        <dbReference type="ARBA" id="ARBA00038359"/>
    </source>
</evidence>
<dbReference type="GO" id="GO:0016020">
    <property type="term" value="C:membrane"/>
    <property type="evidence" value="ECO:0007669"/>
    <property type="project" value="UniProtKB-SubCell"/>
</dbReference>
<evidence type="ECO:0000256" key="2">
    <source>
        <dbReference type="ARBA" id="ARBA00022692"/>
    </source>
</evidence>
<dbReference type="Proteomes" id="UP001320245">
    <property type="component" value="Unassembled WGS sequence"/>
</dbReference>
<dbReference type="AlphaFoldDB" id="A0AAN9TYH0"/>
<dbReference type="PANTHER" id="PTHR33048:SF18">
    <property type="entry name" value="INTEGRAL MEMBRANE PROTEIN"/>
    <property type="match status" value="1"/>
</dbReference>
<evidence type="ECO:0000259" key="7">
    <source>
        <dbReference type="Pfam" id="PF20684"/>
    </source>
</evidence>
<evidence type="ECO:0000256" key="3">
    <source>
        <dbReference type="ARBA" id="ARBA00022989"/>
    </source>
</evidence>
<feature type="transmembrane region" description="Helical" evidence="6">
    <location>
        <begin position="162"/>
        <end position="183"/>
    </location>
</feature>
<dbReference type="InterPro" id="IPR049326">
    <property type="entry name" value="Rhodopsin_dom_fungi"/>
</dbReference>
<comment type="subcellular location">
    <subcellularLocation>
        <location evidence="1">Membrane</location>
        <topology evidence="1">Multi-pass membrane protein</topology>
    </subcellularLocation>
</comment>
<proteinExistence type="inferred from homology"/>
<feature type="transmembrane region" description="Helical" evidence="6">
    <location>
        <begin position="52"/>
        <end position="71"/>
    </location>
</feature>
<evidence type="ECO:0000256" key="1">
    <source>
        <dbReference type="ARBA" id="ARBA00004141"/>
    </source>
</evidence>
<evidence type="ECO:0000256" key="4">
    <source>
        <dbReference type="ARBA" id="ARBA00023136"/>
    </source>
</evidence>
<accession>A0AAN9TYH0</accession>
<keyword evidence="2 6" id="KW-0812">Transmembrane</keyword>
<gene>
    <name evidence="8" type="ORF">SLS53_008181</name>
</gene>